<proteinExistence type="predicted"/>
<dbReference type="GO" id="GO:0016491">
    <property type="term" value="F:oxidoreductase activity"/>
    <property type="evidence" value="ECO:0007669"/>
    <property type="project" value="InterPro"/>
</dbReference>
<organism evidence="2 3">
    <name type="scientific">Paenibacillus psychroresistens</name>
    <dbReference type="NCBI Taxonomy" id="1778678"/>
    <lineage>
        <taxon>Bacteria</taxon>
        <taxon>Bacillati</taxon>
        <taxon>Bacillota</taxon>
        <taxon>Bacilli</taxon>
        <taxon>Bacillales</taxon>
        <taxon>Paenibacillaceae</taxon>
        <taxon>Paenibacillus</taxon>
    </lineage>
</organism>
<dbReference type="InterPro" id="IPR023210">
    <property type="entry name" value="NADP_OxRdtase_dom"/>
</dbReference>
<protein>
    <submittedName>
        <fullName evidence="2">Aldo/keto reductase</fullName>
    </submittedName>
</protein>
<dbReference type="GO" id="GO:0005829">
    <property type="term" value="C:cytosol"/>
    <property type="evidence" value="ECO:0007669"/>
    <property type="project" value="TreeGrafter"/>
</dbReference>
<dbReference type="PANTHER" id="PTHR42686:SF1">
    <property type="entry name" value="GH17980P-RELATED"/>
    <property type="match status" value="1"/>
</dbReference>
<dbReference type="RefSeq" id="WP_155700040.1">
    <property type="nucleotide sequence ID" value="NZ_CP034235.1"/>
</dbReference>
<evidence type="ECO:0000313" key="3">
    <source>
        <dbReference type="Proteomes" id="UP000426246"/>
    </source>
</evidence>
<sequence>MEYTDFGRTGLRVSKLGLGGAPIGGDFGAADEKEIERVIHESLDLGINFMDTAPLYGMGKSEERIGKALIGGKREQVVLASKAVRRDLSYDFNSTISSVEGSLKRLRTDRIDLLQIHDVENQAYDTIIDETLPAIHKLKQEGKVRFIGVTTRDLSLLKRYMETGLFDSIQFYARYMLIDHSASQEILPLARKLGIAVINGSVLGMGILADAPASFLNEDILTNAAKRMDELAFLRQSEPKGLIEPAMRFSLENPDIHVSLTGTASMKSLRANASYCDGIGLDPEQHTCVMDLFRNAPPLFP</sequence>
<dbReference type="Pfam" id="PF00248">
    <property type="entry name" value="Aldo_ket_red"/>
    <property type="match status" value="1"/>
</dbReference>
<dbReference type="InterPro" id="IPR036812">
    <property type="entry name" value="NAD(P)_OxRdtase_dom_sf"/>
</dbReference>
<dbReference type="EMBL" id="CP034235">
    <property type="protein sequence ID" value="QGQ95025.1"/>
    <property type="molecule type" value="Genomic_DNA"/>
</dbReference>
<dbReference type="OrthoDB" id="9773828at2"/>
<feature type="domain" description="NADP-dependent oxidoreductase" evidence="1">
    <location>
        <begin position="15"/>
        <end position="287"/>
    </location>
</feature>
<accession>A0A6B8RHF4</accession>
<dbReference type="AlphaFoldDB" id="A0A6B8RHF4"/>
<dbReference type="PANTHER" id="PTHR42686">
    <property type="entry name" value="GH17980P-RELATED"/>
    <property type="match status" value="1"/>
</dbReference>
<dbReference type="InterPro" id="IPR020471">
    <property type="entry name" value="AKR"/>
</dbReference>
<dbReference type="KEGG" id="ppsc:EHS13_09070"/>
<evidence type="ECO:0000313" key="2">
    <source>
        <dbReference type="EMBL" id="QGQ95025.1"/>
    </source>
</evidence>
<dbReference type="Proteomes" id="UP000426246">
    <property type="component" value="Chromosome"/>
</dbReference>
<reference evidence="3" key="1">
    <citation type="submission" date="2018-11" db="EMBL/GenBank/DDBJ databases">
        <title>Complete genome sequence of Paenibacillus sp. ML311-T8.</title>
        <authorList>
            <person name="Nam Y.-D."/>
            <person name="Kang J."/>
            <person name="Chung W.-H."/>
            <person name="Park Y.S."/>
        </authorList>
    </citation>
    <scope>NUCLEOTIDE SEQUENCE [LARGE SCALE GENOMIC DNA]</scope>
    <source>
        <strain evidence="3">ML311-T8</strain>
    </source>
</reference>
<dbReference type="Gene3D" id="3.20.20.100">
    <property type="entry name" value="NADP-dependent oxidoreductase domain"/>
    <property type="match status" value="1"/>
</dbReference>
<evidence type="ECO:0000259" key="1">
    <source>
        <dbReference type="Pfam" id="PF00248"/>
    </source>
</evidence>
<name>A0A6B8RHF4_9BACL</name>
<gene>
    <name evidence="2" type="ORF">EHS13_09070</name>
</gene>
<dbReference type="SUPFAM" id="SSF51430">
    <property type="entry name" value="NAD(P)-linked oxidoreductase"/>
    <property type="match status" value="1"/>
</dbReference>
<keyword evidence="3" id="KW-1185">Reference proteome</keyword>